<sequence length="101" mass="11591">MVCGWKGAIAPDKYSRRIHCGWIFRAGHPSSNFLCERGGVVSQILVQNGRRRKRIQIWYPPGKIDVKNRTLFRALKAQTVLKNEQNVGFRCGLRQKHSLAD</sequence>
<comment type="caution">
    <text evidence="1">The sequence shown here is derived from an EMBL/GenBank/DDBJ whole genome shotgun (WGS) entry which is preliminary data.</text>
</comment>
<evidence type="ECO:0000313" key="1">
    <source>
        <dbReference type="EMBL" id="GFY09467.1"/>
    </source>
</evidence>
<name>A0A8X6S8Q6_TRICX</name>
<proteinExistence type="predicted"/>
<organism evidence="1 2">
    <name type="scientific">Trichonephila clavipes</name>
    <name type="common">Golden silk orbweaver</name>
    <name type="synonym">Nephila clavipes</name>
    <dbReference type="NCBI Taxonomy" id="2585209"/>
    <lineage>
        <taxon>Eukaryota</taxon>
        <taxon>Metazoa</taxon>
        <taxon>Ecdysozoa</taxon>
        <taxon>Arthropoda</taxon>
        <taxon>Chelicerata</taxon>
        <taxon>Arachnida</taxon>
        <taxon>Araneae</taxon>
        <taxon>Araneomorphae</taxon>
        <taxon>Entelegynae</taxon>
        <taxon>Araneoidea</taxon>
        <taxon>Nephilidae</taxon>
        <taxon>Trichonephila</taxon>
    </lineage>
</organism>
<accession>A0A8X6S8Q6</accession>
<keyword evidence="2" id="KW-1185">Reference proteome</keyword>
<dbReference type="EMBL" id="BMAU01021290">
    <property type="protein sequence ID" value="GFY09467.1"/>
    <property type="molecule type" value="Genomic_DNA"/>
</dbReference>
<dbReference type="AlphaFoldDB" id="A0A8X6S8Q6"/>
<reference evidence="1" key="1">
    <citation type="submission" date="2020-08" db="EMBL/GenBank/DDBJ databases">
        <title>Multicomponent nature underlies the extraordinary mechanical properties of spider dragline silk.</title>
        <authorList>
            <person name="Kono N."/>
            <person name="Nakamura H."/>
            <person name="Mori M."/>
            <person name="Yoshida Y."/>
            <person name="Ohtoshi R."/>
            <person name="Malay A.D."/>
            <person name="Moran D.A.P."/>
            <person name="Tomita M."/>
            <person name="Numata K."/>
            <person name="Arakawa K."/>
        </authorList>
    </citation>
    <scope>NUCLEOTIDE SEQUENCE</scope>
</reference>
<evidence type="ECO:0000313" key="2">
    <source>
        <dbReference type="Proteomes" id="UP000887159"/>
    </source>
</evidence>
<gene>
    <name evidence="1" type="ORF">TNCV_4321461</name>
</gene>
<dbReference type="Proteomes" id="UP000887159">
    <property type="component" value="Unassembled WGS sequence"/>
</dbReference>
<protein>
    <submittedName>
        <fullName evidence="1">Uncharacterized protein</fullName>
    </submittedName>
</protein>